<dbReference type="OrthoDB" id="7781764at2759"/>
<evidence type="ECO:0000256" key="1">
    <source>
        <dbReference type="SAM" id="MobiDB-lite"/>
    </source>
</evidence>
<dbReference type="EMBL" id="WJQU01000001">
    <property type="protein sequence ID" value="KAJ6647130.1"/>
    <property type="molecule type" value="Genomic_DNA"/>
</dbReference>
<name>A0A9Q0NB79_9DIPT</name>
<keyword evidence="2" id="KW-0472">Membrane</keyword>
<evidence type="ECO:0000256" key="2">
    <source>
        <dbReference type="SAM" id="Phobius"/>
    </source>
</evidence>
<feature type="region of interest" description="Disordered" evidence="1">
    <location>
        <begin position="1"/>
        <end position="39"/>
    </location>
</feature>
<reference evidence="3" key="1">
    <citation type="submission" date="2022-07" db="EMBL/GenBank/DDBJ databases">
        <authorList>
            <person name="Trinca V."/>
            <person name="Uliana J.V.C."/>
            <person name="Torres T.T."/>
            <person name="Ward R.J."/>
            <person name="Monesi N."/>
        </authorList>
    </citation>
    <scope>NUCLEOTIDE SEQUENCE</scope>
    <source>
        <strain evidence="3">HSMRA1968</strain>
        <tissue evidence="3">Whole embryos</tissue>
    </source>
</reference>
<protein>
    <submittedName>
        <fullName evidence="3">Uncharacterized protein</fullName>
    </submittedName>
</protein>
<comment type="caution">
    <text evidence="3">The sequence shown here is derived from an EMBL/GenBank/DDBJ whole genome shotgun (WGS) entry which is preliminary data.</text>
</comment>
<evidence type="ECO:0000313" key="3">
    <source>
        <dbReference type="EMBL" id="KAJ6647130.1"/>
    </source>
</evidence>
<dbReference type="Proteomes" id="UP001151699">
    <property type="component" value="Chromosome A"/>
</dbReference>
<keyword evidence="2" id="KW-1133">Transmembrane helix</keyword>
<gene>
    <name evidence="3" type="ORF">Bhyg_02350</name>
</gene>
<organism evidence="3 4">
    <name type="scientific">Pseudolycoriella hygida</name>
    <dbReference type="NCBI Taxonomy" id="35572"/>
    <lineage>
        <taxon>Eukaryota</taxon>
        <taxon>Metazoa</taxon>
        <taxon>Ecdysozoa</taxon>
        <taxon>Arthropoda</taxon>
        <taxon>Hexapoda</taxon>
        <taxon>Insecta</taxon>
        <taxon>Pterygota</taxon>
        <taxon>Neoptera</taxon>
        <taxon>Endopterygota</taxon>
        <taxon>Diptera</taxon>
        <taxon>Nematocera</taxon>
        <taxon>Sciaroidea</taxon>
        <taxon>Sciaridae</taxon>
        <taxon>Pseudolycoriella</taxon>
    </lineage>
</organism>
<keyword evidence="2" id="KW-0812">Transmembrane</keyword>
<feature type="transmembrane region" description="Helical" evidence="2">
    <location>
        <begin position="263"/>
        <end position="285"/>
    </location>
</feature>
<keyword evidence="4" id="KW-1185">Reference proteome</keyword>
<proteinExistence type="predicted"/>
<dbReference type="AlphaFoldDB" id="A0A9Q0NB79"/>
<evidence type="ECO:0000313" key="4">
    <source>
        <dbReference type="Proteomes" id="UP001151699"/>
    </source>
</evidence>
<accession>A0A9Q0NB79</accession>
<feature type="compositionally biased region" description="Low complexity" evidence="1">
    <location>
        <begin position="28"/>
        <end position="39"/>
    </location>
</feature>
<sequence length="288" mass="31097">MKNNVESGESAQMSQQQEIGFQQPPPYQEYSSYPNWAPNNGFNNTNNSTLDLFSQALGSNESFILAPIGRFGFTTRTIIVQLQDISQRPLLSIMTLPGQNVPTGGHNGGSIRIGSVINMNNSFGQTLLTAKENGQSMTVSSGEQVLGVVEGNLLCSTNLNVRGVMGESLFQSIGGTEMNASSSGGCCGSTPSEFTLLSRGVALARIQRPINNSGGCVVSLINSQNIDLRTKALLIFTGYFMYYAFFADTTFGKIGARGFAKRLCMYICIIFLIIMVLFTLIPIIVMTT</sequence>
<feature type="transmembrane region" description="Helical" evidence="2">
    <location>
        <begin position="232"/>
        <end position="251"/>
    </location>
</feature>
<feature type="compositionally biased region" description="Polar residues" evidence="1">
    <location>
        <begin position="1"/>
        <end position="20"/>
    </location>
</feature>